<dbReference type="KEGG" id="gfs:119632476"/>
<name>A0A8U0W7Y9_9MUSC</name>
<keyword evidence="1" id="KW-1133">Transmembrane helix</keyword>
<organism evidence="3 4">
    <name type="scientific">Glossina fuscipes</name>
    <dbReference type="NCBI Taxonomy" id="7396"/>
    <lineage>
        <taxon>Eukaryota</taxon>
        <taxon>Metazoa</taxon>
        <taxon>Ecdysozoa</taxon>
        <taxon>Arthropoda</taxon>
        <taxon>Hexapoda</taxon>
        <taxon>Insecta</taxon>
        <taxon>Pterygota</taxon>
        <taxon>Neoptera</taxon>
        <taxon>Endopterygota</taxon>
        <taxon>Diptera</taxon>
        <taxon>Brachycera</taxon>
        <taxon>Muscomorpha</taxon>
        <taxon>Hippoboscoidea</taxon>
        <taxon>Glossinidae</taxon>
        <taxon>Glossina</taxon>
    </lineage>
</organism>
<sequence length="317" mass="33024">MNKSIFIVFALIGGVLAQSGILSPAVPAAFAPALTYANAPLYAAGGSQQVDIRHNYDGTLSSYTTAPFAYAGPFSSRYATGLPTATFTAATAPYIASYPAAYASPAAIAAAPAPLALLVFECIILKPVVELRINNQLTKMLHLKVTFALIALCAVVFVQAKPSHPFDFHALPEHFAYATPEFLHSAPLPIGPSPLWPAPAPLFAAPAPAPLLPAPAPLLPAPAPLLPAPAPLLPAPAPLLHTPVLAAPAPLPVPLPVPLAPIPTYRAIPGPKTTTHHVSVGYAFPQAVVARPIVAPHAHFHAAPLSWAHHHHHHSLF</sequence>
<dbReference type="GeneID" id="119632476"/>
<evidence type="ECO:0000256" key="2">
    <source>
        <dbReference type="SAM" id="SignalP"/>
    </source>
</evidence>
<keyword evidence="1" id="KW-0812">Transmembrane</keyword>
<keyword evidence="3" id="KW-1185">Reference proteome</keyword>
<keyword evidence="2" id="KW-0732">Signal</keyword>
<dbReference type="AlphaFoldDB" id="A0A8U0W7Y9"/>
<gene>
    <name evidence="4" type="primary">LOC119632476</name>
</gene>
<proteinExistence type="predicted"/>
<evidence type="ECO:0000256" key="1">
    <source>
        <dbReference type="SAM" id="Phobius"/>
    </source>
</evidence>
<evidence type="ECO:0000313" key="4">
    <source>
        <dbReference type="RefSeq" id="XP_037881322.1"/>
    </source>
</evidence>
<reference evidence="4" key="1">
    <citation type="submission" date="2025-08" db="UniProtKB">
        <authorList>
            <consortium name="RefSeq"/>
        </authorList>
    </citation>
    <scope>IDENTIFICATION</scope>
    <source>
        <tissue evidence="4">Whole body pupa</tissue>
    </source>
</reference>
<protein>
    <submittedName>
        <fullName evidence="4">Calphotin</fullName>
    </submittedName>
</protein>
<feature type="signal peptide" evidence="2">
    <location>
        <begin position="1"/>
        <end position="17"/>
    </location>
</feature>
<feature type="transmembrane region" description="Helical" evidence="1">
    <location>
        <begin position="106"/>
        <end position="129"/>
    </location>
</feature>
<feature type="chain" id="PRO_5035936985" evidence="2">
    <location>
        <begin position="18"/>
        <end position="317"/>
    </location>
</feature>
<evidence type="ECO:0000313" key="3">
    <source>
        <dbReference type="Proteomes" id="UP000092443"/>
    </source>
</evidence>
<dbReference type="Proteomes" id="UP000092443">
    <property type="component" value="Unplaced"/>
</dbReference>
<feature type="transmembrane region" description="Helical" evidence="1">
    <location>
        <begin position="141"/>
        <end position="160"/>
    </location>
</feature>
<accession>A0A8U0W7Y9</accession>
<keyword evidence="1" id="KW-0472">Membrane</keyword>
<dbReference type="RefSeq" id="XP_037881322.1">
    <property type="nucleotide sequence ID" value="XM_038025394.1"/>
</dbReference>